<sequence>MGVTLDSGLTFNNHISSLLSSLPSSLCQISRVRHLFSKEVLYIMINCLPAYISCKIGKRSNAHAYNLRNSEDLNLPGCRTAAAQSGFFYRAAKAWNSLSNNTRTARSLRSFKKHAKAELMKK</sequence>
<accession>A0ABN8LWD4</accession>
<protein>
    <submittedName>
        <fullName evidence="1">Uncharacterized protein</fullName>
    </submittedName>
</protein>
<proteinExistence type="predicted"/>
<name>A0ABN8LWD4_9CNID</name>
<comment type="caution">
    <text evidence="1">The sequence shown here is derived from an EMBL/GenBank/DDBJ whole genome shotgun (WGS) entry which is preliminary data.</text>
</comment>
<evidence type="ECO:0000313" key="2">
    <source>
        <dbReference type="Proteomes" id="UP001159427"/>
    </source>
</evidence>
<gene>
    <name evidence="1" type="ORF">PEVE_00004606</name>
</gene>
<dbReference type="EMBL" id="CALNXI010000129">
    <property type="protein sequence ID" value="CAH3019892.1"/>
    <property type="molecule type" value="Genomic_DNA"/>
</dbReference>
<organism evidence="1 2">
    <name type="scientific">Porites evermanni</name>
    <dbReference type="NCBI Taxonomy" id="104178"/>
    <lineage>
        <taxon>Eukaryota</taxon>
        <taxon>Metazoa</taxon>
        <taxon>Cnidaria</taxon>
        <taxon>Anthozoa</taxon>
        <taxon>Hexacorallia</taxon>
        <taxon>Scleractinia</taxon>
        <taxon>Fungiina</taxon>
        <taxon>Poritidae</taxon>
        <taxon>Porites</taxon>
    </lineage>
</organism>
<feature type="non-terminal residue" evidence="1">
    <location>
        <position position="122"/>
    </location>
</feature>
<reference evidence="1 2" key="1">
    <citation type="submission" date="2022-05" db="EMBL/GenBank/DDBJ databases">
        <authorList>
            <consortium name="Genoscope - CEA"/>
            <person name="William W."/>
        </authorList>
    </citation>
    <scope>NUCLEOTIDE SEQUENCE [LARGE SCALE GENOMIC DNA]</scope>
</reference>
<keyword evidence="2" id="KW-1185">Reference proteome</keyword>
<evidence type="ECO:0000313" key="1">
    <source>
        <dbReference type="EMBL" id="CAH3019892.1"/>
    </source>
</evidence>
<dbReference type="Proteomes" id="UP001159427">
    <property type="component" value="Unassembled WGS sequence"/>
</dbReference>